<evidence type="ECO:0000256" key="1">
    <source>
        <dbReference type="ARBA" id="ARBA00004651"/>
    </source>
</evidence>
<dbReference type="Pfam" id="PF04535">
    <property type="entry name" value="CASP_dom"/>
    <property type="match status" value="1"/>
</dbReference>
<name>A0A0P0Y3B6_ORYSJ</name>
<dbReference type="AlphaFoldDB" id="A0A0P0Y3B6"/>
<reference evidence="10 11" key="3">
    <citation type="journal article" date="2013" name="Rice">
        <title>Improvement of the Oryza sativa Nipponbare reference genome using next generation sequence and optical map data.</title>
        <authorList>
            <person name="Kawahara Y."/>
            <person name="de la Bastide M."/>
            <person name="Hamilton J.P."/>
            <person name="Kanamori H."/>
            <person name="McCombie W.R."/>
            <person name="Ouyang S."/>
            <person name="Schwartz D.C."/>
            <person name="Tanaka T."/>
            <person name="Wu J."/>
            <person name="Zhou S."/>
            <person name="Childs K.L."/>
            <person name="Davidson R.M."/>
            <person name="Lin H."/>
            <person name="Quesada-Ocampo L."/>
            <person name="Vaillancourt B."/>
            <person name="Sakai H."/>
            <person name="Lee S.S."/>
            <person name="Kim J."/>
            <person name="Numa H."/>
            <person name="Itoh T."/>
            <person name="Buell C.R."/>
            <person name="Matsumoto T."/>
        </authorList>
    </citation>
    <scope>NUCLEOTIDE SEQUENCE [LARGE SCALE GENOMIC DNA]</scope>
    <source>
        <strain evidence="11">cv. Nipponbare</strain>
    </source>
</reference>
<protein>
    <recommendedName>
        <fullName evidence="8">CASP-like protein</fullName>
    </recommendedName>
</protein>
<dbReference type="GO" id="GO:0005886">
    <property type="term" value="C:plasma membrane"/>
    <property type="evidence" value="ECO:0007669"/>
    <property type="project" value="UniProtKB-SubCell"/>
</dbReference>
<evidence type="ECO:0000256" key="8">
    <source>
        <dbReference type="RuleBase" id="RU361233"/>
    </source>
</evidence>
<feature type="transmembrane region" description="Helical" evidence="8">
    <location>
        <begin position="158"/>
        <end position="183"/>
    </location>
</feature>
<comment type="subcellular location">
    <subcellularLocation>
        <location evidence="1 8">Cell membrane</location>
        <topology evidence="1 8">Multi-pass membrane protein</topology>
    </subcellularLocation>
</comment>
<comment type="similarity">
    <text evidence="2 8">Belongs to the Casparian strip membrane proteins (CASP) family.</text>
</comment>
<keyword evidence="6 8" id="KW-1133">Transmembrane helix</keyword>
<comment type="subunit">
    <text evidence="3 8">Homodimer and heterodimers.</text>
</comment>
<proteinExistence type="inferred from homology"/>
<feature type="transmembrane region" description="Helical" evidence="8">
    <location>
        <begin position="203"/>
        <end position="233"/>
    </location>
</feature>
<evidence type="ECO:0000313" key="10">
    <source>
        <dbReference type="EMBL" id="BAT14403.1"/>
    </source>
</evidence>
<organism evidence="10 11">
    <name type="scientific">Oryza sativa subsp. japonica</name>
    <name type="common">Rice</name>
    <dbReference type="NCBI Taxonomy" id="39947"/>
    <lineage>
        <taxon>Eukaryota</taxon>
        <taxon>Viridiplantae</taxon>
        <taxon>Streptophyta</taxon>
        <taxon>Embryophyta</taxon>
        <taxon>Tracheophyta</taxon>
        <taxon>Spermatophyta</taxon>
        <taxon>Magnoliopsida</taxon>
        <taxon>Liliopsida</taxon>
        <taxon>Poales</taxon>
        <taxon>Poaceae</taxon>
        <taxon>BOP clade</taxon>
        <taxon>Oryzoideae</taxon>
        <taxon>Oryzeae</taxon>
        <taxon>Oryzinae</taxon>
        <taxon>Oryza</taxon>
        <taxon>Oryza sativa</taxon>
    </lineage>
</organism>
<dbReference type="EMBL" id="AP014967">
    <property type="protein sequence ID" value="BAT14403.1"/>
    <property type="molecule type" value="Genomic_DNA"/>
</dbReference>
<dbReference type="Proteomes" id="UP000059680">
    <property type="component" value="Chromosome 11"/>
</dbReference>
<reference evidence="11" key="1">
    <citation type="journal article" date="2005" name="Nature">
        <title>The map-based sequence of the rice genome.</title>
        <authorList>
            <consortium name="International rice genome sequencing project (IRGSP)"/>
            <person name="Matsumoto T."/>
            <person name="Wu J."/>
            <person name="Kanamori H."/>
            <person name="Katayose Y."/>
            <person name="Fujisawa M."/>
            <person name="Namiki N."/>
            <person name="Mizuno H."/>
            <person name="Yamamoto K."/>
            <person name="Antonio B.A."/>
            <person name="Baba T."/>
            <person name="Sakata K."/>
            <person name="Nagamura Y."/>
            <person name="Aoki H."/>
            <person name="Arikawa K."/>
            <person name="Arita K."/>
            <person name="Bito T."/>
            <person name="Chiden Y."/>
            <person name="Fujitsuka N."/>
            <person name="Fukunaka R."/>
            <person name="Hamada M."/>
            <person name="Harada C."/>
            <person name="Hayashi A."/>
            <person name="Hijishita S."/>
            <person name="Honda M."/>
            <person name="Hosokawa S."/>
            <person name="Ichikawa Y."/>
            <person name="Idonuma A."/>
            <person name="Iijima M."/>
            <person name="Ikeda M."/>
            <person name="Ikeno M."/>
            <person name="Ito K."/>
            <person name="Ito S."/>
            <person name="Ito T."/>
            <person name="Ito Y."/>
            <person name="Ito Y."/>
            <person name="Iwabuchi A."/>
            <person name="Kamiya K."/>
            <person name="Karasawa W."/>
            <person name="Kurita K."/>
            <person name="Katagiri S."/>
            <person name="Kikuta A."/>
            <person name="Kobayashi H."/>
            <person name="Kobayashi N."/>
            <person name="Machita K."/>
            <person name="Maehara T."/>
            <person name="Masukawa M."/>
            <person name="Mizubayashi T."/>
            <person name="Mukai Y."/>
            <person name="Nagasaki H."/>
            <person name="Nagata Y."/>
            <person name="Naito S."/>
            <person name="Nakashima M."/>
            <person name="Nakama Y."/>
            <person name="Nakamichi Y."/>
            <person name="Nakamura M."/>
            <person name="Meguro A."/>
            <person name="Negishi M."/>
            <person name="Ohta I."/>
            <person name="Ohta T."/>
            <person name="Okamoto M."/>
            <person name="Ono N."/>
            <person name="Saji S."/>
            <person name="Sakaguchi M."/>
            <person name="Sakai K."/>
            <person name="Shibata M."/>
            <person name="Shimokawa T."/>
            <person name="Song J."/>
            <person name="Takazaki Y."/>
            <person name="Terasawa K."/>
            <person name="Tsugane M."/>
            <person name="Tsuji K."/>
            <person name="Ueda S."/>
            <person name="Waki K."/>
            <person name="Yamagata H."/>
            <person name="Yamamoto M."/>
            <person name="Yamamoto S."/>
            <person name="Yamane H."/>
            <person name="Yoshiki S."/>
            <person name="Yoshihara R."/>
            <person name="Yukawa K."/>
            <person name="Zhong H."/>
            <person name="Yano M."/>
            <person name="Yuan Q."/>
            <person name="Ouyang S."/>
            <person name="Liu J."/>
            <person name="Jones K.M."/>
            <person name="Gansberger K."/>
            <person name="Moffat K."/>
            <person name="Hill J."/>
            <person name="Bera J."/>
            <person name="Fadrosh D."/>
            <person name="Jin S."/>
            <person name="Johri S."/>
            <person name="Kim M."/>
            <person name="Overton L."/>
            <person name="Reardon M."/>
            <person name="Tsitrin T."/>
            <person name="Vuong H."/>
            <person name="Weaver B."/>
            <person name="Ciecko A."/>
            <person name="Tallon L."/>
            <person name="Jackson J."/>
            <person name="Pai G."/>
            <person name="Aken S.V."/>
            <person name="Utterback T."/>
            <person name="Reidmuller S."/>
            <person name="Feldblyum T."/>
            <person name="Hsiao J."/>
            <person name="Zismann V."/>
            <person name="Iobst S."/>
            <person name="de Vazeille A.R."/>
            <person name="Buell C.R."/>
            <person name="Ying K."/>
            <person name="Li Y."/>
            <person name="Lu T."/>
            <person name="Huang Y."/>
            <person name="Zhao Q."/>
            <person name="Feng Q."/>
            <person name="Zhang L."/>
            <person name="Zhu J."/>
            <person name="Weng Q."/>
            <person name="Mu J."/>
            <person name="Lu Y."/>
            <person name="Fan D."/>
            <person name="Liu Y."/>
            <person name="Guan J."/>
            <person name="Zhang Y."/>
            <person name="Yu S."/>
            <person name="Liu X."/>
            <person name="Zhang Y."/>
            <person name="Hong G."/>
            <person name="Han B."/>
            <person name="Choisne N."/>
            <person name="Demange N."/>
            <person name="Orjeda G."/>
            <person name="Samain S."/>
            <person name="Cattolico L."/>
            <person name="Pelletier E."/>
            <person name="Couloux A."/>
            <person name="Segurens B."/>
            <person name="Wincker P."/>
            <person name="D'Hont A."/>
            <person name="Scarpelli C."/>
            <person name="Weissenbach J."/>
            <person name="Salanoubat M."/>
            <person name="Quetier F."/>
            <person name="Yu Y."/>
            <person name="Kim H.R."/>
            <person name="Rambo T."/>
            <person name="Currie J."/>
            <person name="Collura K."/>
            <person name="Luo M."/>
            <person name="Yang T."/>
            <person name="Ammiraju J.S.S."/>
            <person name="Engler F."/>
            <person name="Soderlund C."/>
            <person name="Wing R.A."/>
            <person name="Palmer L.E."/>
            <person name="de la Bastide M."/>
            <person name="Spiegel L."/>
            <person name="Nascimento L."/>
            <person name="Zutavern T."/>
            <person name="O'Shaughnessy A."/>
            <person name="Dike S."/>
            <person name="Dedhia N."/>
            <person name="Preston R."/>
            <person name="Balija V."/>
            <person name="McCombie W.R."/>
            <person name="Chow T."/>
            <person name="Chen H."/>
            <person name="Chung M."/>
            <person name="Chen C."/>
            <person name="Shaw J."/>
            <person name="Wu H."/>
            <person name="Hsiao K."/>
            <person name="Chao Y."/>
            <person name="Chu M."/>
            <person name="Cheng C."/>
            <person name="Hour A."/>
            <person name="Lee P."/>
            <person name="Lin S."/>
            <person name="Lin Y."/>
            <person name="Liou J."/>
            <person name="Liu S."/>
            <person name="Hsing Y."/>
            <person name="Raghuvanshi S."/>
            <person name="Mohanty A."/>
            <person name="Bharti A.K."/>
            <person name="Gaur A."/>
            <person name="Gupta V."/>
            <person name="Kumar D."/>
            <person name="Ravi V."/>
            <person name="Vij S."/>
            <person name="Kapur A."/>
            <person name="Khurana P."/>
            <person name="Khurana P."/>
            <person name="Khurana J.P."/>
            <person name="Tyagi A.K."/>
            <person name="Gaikwad K."/>
            <person name="Singh A."/>
            <person name="Dalal V."/>
            <person name="Srivastava S."/>
            <person name="Dixit A."/>
            <person name="Pal A.K."/>
            <person name="Ghazi I.A."/>
            <person name="Yadav M."/>
            <person name="Pandit A."/>
            <person name="Bhargava A."/>
            <person name="Sureshbabu K."/>
            <person name="Batra K."/>
            <person name="Sharma T.R."/>
            <person name="Mohapatra T."/>
            <person name="Singh N.K."/>
            <person name="Messing J."/>
            <person name="Nelson A.B."/>
            <person name="Fuks G."/>
            <person name="Kavchok S."/>
            <person name="Keizer G."/>
            <person name="Linton E."/>
            <person name="Llaca V."/>
            <person name="Song R."/>
            <person name="Tanyolac B."/>
            <person name="Young S."/>
            <person name="Ho-Il K."/>
            <person name="Hahn J.H."/>
            <person name="Sangsakoo G."/>
            <person name="Vanavichit A."/>
            <person name="de Mattos Luiz.A.T."/>
            <person name="Zimmer P.D."/>
            <person name="Malone G."/>
            <person name="Dellagostin O."/>
            <person name="de Oliveira A.C."/>
            <person name="Bevan M."/>
            <person name="Bancroft I."/>
            <person name="Minx P."/>
            <person name="Cordum H."/>
            <person name="Wilson R."/>
            <person name="Cheng Z."/>
            <person name="Jin W."/>
            <person name="Jiang J."/>
            <person name="Leong S.A."/>
            <person name="Iwama H."/>
            <person name="Gojobori T."/>
            <person name="Itoh T."/>
            <person name="Niimura Y."/>
            <person name="Fujii Y."/>
            <person name="Habara T."/>
            <person name="Sakai H."/>
            <person name="Sato Y."/>
            <person name="Wilson G."/>
            <person name="Kumar K."/>
            <person name="McCouch S."/>
            <person name="Juretic N."/>
            <person name="Hoen D."/>
            <person name="Wright S."/>
            <person name="Bruskiewich R."/>
            <person name="Bureau T."/>
            <person name="Miyao A."/>
            <person name="Hirochika H."/>
            <person name="Nishikawa T."/>
            <person name="Kadowaki K."/>
            <person name="Sugiura M."/>
            <person name="Burr B."/>
            <person name="Sasaki T."/>
        </authorList>
    </citation>
    <scope>NUCLEOTIDE SEQUENCE [LARGE SCALE GENOMIC DNA]</scope>
    <source>
        <strain evidence="11">cv. Nipponbare</strain>
    </source>
</reference>
<feature type="transmembrane region" description="Helical" evidence="8">
    <location>
        <begin position="119"/>
        <end position="146"/>
    </location>
</feature>
<evidence type="ECO:0000259" key="9">
    <source>
        <dbReference type="Pfam" id="PF04535"/>
    </source>
</evidence>
<sequence length="234" mass="24674">MPPSSSPTVPQARSAAYPAAAPSALSVWFAYADLLSLGPALLAEPWAMASCLLELTLRWSAAESSLFLLVNGICDELSPCKLNGMVIVRRALLPGWVLVHLRSMPIKRCSCSIGRPSEALTYVLAIAVIGCAYTLLQIPFVAVSIAKRKRMIGGSENVALFLIFADVIFALLVATGAGAGFGLTYDAKSAFGGSKLPGEVVRFFNMAYAAAGLMLLAAAAMALIIMLSIYSLVR</sequence>
<evidence type="ECO:0000256" key="2">
    <source>
        <dbReference type="ARBA" id="ARBA00007651"/>
    </source>
</evidence>
<evidence type="ECO:0000256" key="3">
    <source>
        <dbReference type="ARBA" id="ARBA00011489"/>
    </source>
</evidence>
<evidence type="ECO:0000256" key="6">
    <source>
        <dbReference type="ARBA" id="ARBA00022989"/>
    </source>
</evidence>
<evidence type="ECO:0000256" key="4">
    <source>
        <dbReference type="ARBA" id="ARBA00022475"/>
    </source>
</evidence>
<feature type="domain" description="Casparian strip membrane protein" evidence="9">
    <location>
        <begin position="117"/>
        <end position="219"/>
    </location>
</feature>
<comment type="caution">
    <text evidence="8">Lacks conserved residue(s) required for the propagation of feature annotation.</text>
</comment>
<accession>A0A0P0Y3B6</accession>
<dbReference type="PANTHER" id="PTHR33573">
    <property type="entry name" value="CASP-LIKE PROTEIN 4A4"/>
    <property type="match status" value="1"/>
</dbReference>
<keyword evidence="7 8" id="KW-0472">Membrane</keyword>
<dbReference type="PANTHER" id="PTHR33573:SF17">
    <property type="entry name" value="CASP-LIKE PROTEIN 4D1"/>
    <property type="match status" value="1"/>
</dbReference>
<keyword evidence="5 8" id="KW-0812">Transmembrane</keyword>
<keyword evidence="11" id="KW-1185">Reference proteome</keyword>
<evidence type="ECO:0000256" key="7">
    <source>
        <dbReference type="ARBA" id="ARBA00023136"/>
    </source>
</evidence>
<reference evidence="10 11" key="2">
    <citation type="journal article" date="2013" name="Plant Cell Physiol.">
        <title>Rice Annotation Project Database (RAP-DB): an integrative and interactive database for rice genomics.</title>
        <authorList>
            <person name="Sakai H."/>
            <person name="Lee S.S."/>
            <person name="Tanaka T."/>
            <person name="Numa H."/>
            <person name="Kim J."/>
            <person name="Kawahara Y."/>
            <person name="Wakimoto H."/>
            <person name="Yang C.C."/>
            <person name="Iwamoto M."/>
            <person name="Abe T."/>
            <person name="Yamada Y."/>
            <person name="Muto A."/>
            <person name="Inokuchi H."/>
            <person name="Ikemura T."/>
            <person name="Matsumoto T."/>
            <person name="Sasaki T."/>
            <person name="Itoh T."/>
        </authorList>
    </citation>
    <scope>NUCLEOTIDE SEQUENCE [LARGE SCALE GENOMIC DNA]</scope>
    <source>
        <strain evidence="11">cv. Nipponbare</strain>
    </source>
</reference>
<evidence type="ECO:0000256" key="5">
    <source>
        <dbReference type="ARBA" id="ARBA00022692"/>
    </source>
</evidence>
<dbReference type="InterPro" id="IPR006702">
    <property type="entry name" value="CASP_dom"/>
</dbReference>
<evidence type="ECO:0000313" key="11">
    <source>
        <dbReference type="Proteomes" id="UP000059680"/>
    </source>
</evidence>
<keyword evidence="4 8" id="KW-1003">Cell membrane</keyword>
<gene>
    <name evidence="10" type="ordered locus">Os11g0549625</name>
    <name evidence="10" type="ORF">OSNPB_110549625</name>
</gene>